<feature type="domain" description="Putative zinc-finger" evidence="4">
    <location>
        <begin position="2"/>
        <end position="32"/>
    </location>
</feature>
<keyword evidence="3" id="KW-0812">Transmembrane</keyword>
<keyword evidence="2" id="KW-0804">Transcription</keyword>
<evidence type="ECO:0000259" key="4">
    <source>
        <dbReference type="Pfam" id="PF13490"/>
    </source>
</evidence>
<evidence type="ECO:0000313" key="6">
    <source>
        <dbReference type="Proteomes" id="UP001500620"/>
    </source>
</evidence>
<protein>
    <recommendedName>
        <fullName evidence="4">Putative zinc-finger domain-containing protein</fullName>
    </recommendedName>
</protein>
<evidence type="ECO:0000313" key="5">
    <source>
        <dbReference type="EMBL" id="GAA4260118.1"/>
    </source>
</evidence>
<keyword evidence="1" id="KW-0805">Transcription regulation</keyword>
<evidence type="ECO:0000256" key="3">
    <source>
        <dbReference type="SAM" id="Phobius"/>
    </source>
</evidence>
<organism evidence="5 6">
    <name type="scientific">Dactylosporangium darangshiense</name>
    <dbReference type="NCBI Taxonomy" id="579108"/>
    <lineage>
        <taxon>Bacteria</taxon>
        <taxon>Bacillati</taxon>
        <taxon>Actinomycetota</taxon>
        <taxon>Actinomycetes</taxon>
        <taxon>Micromonosporales</taxon>
        <taxon>Micromonosporaceae</taxon>
        <taxon>Dactylosporangium</taxon>
    </lineage>
</organism>
<feature type="transmembrane region" description="Helical" evidence="3">
    <location>
        <begin position="205"/>
        <end position="224"/>
    </location>
</feature>
<dbReference type="InterPro" id="IPR041916">
    <property type="entry name" value="Anti_sigma_zinc_sf"/>
</dbReference>
<dbReference type="Pfam" id="PF13490">
    <property type="entry name" value="zf-HC2"/>
    <property type="match status" value="1"/>
</dbReference>
<sequence length="309" mass="31667">MRDWLPAYAAGSLRGEERDRARAHLEGCARCRADLAAWEAIADAAAPDEALVVPNAAQLVRATLTRSVLDEPTGLPSDGRPQRRLRHLAALTMAEARLIRLAVPVASALVMALGVAFVLLQSATGADLVLALIAPIVAAAGVAGTYRSRHDPAAELLAATPTSGRLLLLVRIALVFGYDLALALAASAALAVAGAAQTASLNALVGAWLGPMVLLSSLSLLIAVRFGPDVALGAAAGLWAVRVLAAGMLAGGALHRDAWPARYIVAAWSTNAPVLTVGAAVAVAAVVMAGRVAPLRGEPNDGWRATHPM</sequence>
<evidence type="ECO:0000256" key="2">
    <source>
        <dbReference type="ARBA" id="ARBA00023163"/>
    </source>
</evidence>
<dbReference type="RefSeq" id="WP_345137045.1">
    <property type="nucleotide sequence ID" value="NZ_BAABAT010000039.1"/>
</dbReference>
<feature type="transmembrane region" description="Helical" evidence="3">
    <location>
        <begin position="231"/>
        <end position="254"/>
    </location>
</feature>
<feature type="transmembrane region" description="Helical" evidence="3">
    <location>
        <begin position="101"/>
        <end position="122"/>
    </location>
</feature>
<reference evidence="6" key="1">
    <citation type="journal article" date="2019" name="Int. J. Syst. Evol. Microbiol.">
        <title>The Global Catalogue of Microorganisms (GCM) 10K type strain sequencing project: providing services to taxonomists for standard genome sequencing and annotation.</title>
        <authorList>
            <consortium name="The Broad Institute Genomics Platform"/>
            <consortium name="The Broad Institute Genome Sequencing Center for Infectious Disease"/>
            <person name="Wu L."/>
            <person name="Ma J."/>
        </authorList>
    </citation>
    <scope>NUCLEOTIDE SEQUENCE [LARGE SCALE GENOMIC DNA]</scope>
    <source>
        <strain evidence="6">JCM 17441</strain>
    </source>
</reference>
<evidence type="ECO:0000256" key="1">
    <source>
        <dbReference type="ARBA" id="ARBA00023015"/>
    </source>
</evidence>
<feature type="transmembrane region" description="Helical" evidence="3">
    <location>
        <begin position="128"/>
        <end position="146"/>
    </location>
</feature>
<feature type="transmembrane region" description="Helical" evidence="3">
    <location>
        <begin position="166"/>
        <end position="193"/>
    </location>
</feature>
<feature type="transmembrane region" description="Helical" evidence="3">
    <location>
        <begin position="274"/>
        <end position="294"/>
    </location>
</feature>
<dbReference type="Gene3D" id="1.10.10.1320">
    <property type="entry name" value="Anti-sigma factor, zinc-finger domain"/>
    <property type="match status" value="1"/>
</dbReference>
<accession>A0ABP8DN47</accession>
<name>A0ABP8DN47_9ACTN</name>
<keyword evidence="6" id="KW-1185">Reference proteome</keyword>
<dbReference type="InterPro" id="IPR027383">
    <property type="entry name" value="Znf_put"/>
</dbReference>
<dbReference type="Proteomes" id="UP001500620">
    <property type="component" value="Unassembled WGS sequence"/>
</dbReference>
<keyword evidence="3" id="KW-1133">Transmembrane helix</keyword>
<proteinExistence type="predicted"/>
<dbReference type="EMBL" id="BAABAT010000039">
    <property type="protein sequence ID" value="GAA4260118.1"/>
    <property type="molecule type" value="Genomic_DNA"/>
</dbReference>
<gene>
    <name evidence="5" type="ORF">GCM10022255_087500</name>
</gene>
<keyword evidence="3" id="KW-0472">Membrane</keyword>
<comment type="caution">
    <text evidence="5">The sequence shown here is derived from an EMBL/GenBank/DDBJ whole genome shotgun (WGS) entry which is preliminary data.</text>
</comment>